<dbReference type="Gene3D" id="2.60.120.10">
    <property type="entry name" value="Jelly Rolls"/>
    <property type="match status" value="1"/>
</dbReference>
<dbReference type="Pfam" id="PF05726">
    <property type="entry name" value="Pirin_C"/>
    <property type="match status" value="1"/>
</dbReference>
<evidence type="ECO:0000313" key="3">
    <source>
        <dbReference type="Proteomes" id="UP000243217"/>
    </source>
</evidence>
<dbReference type="EMBL" id="JNBS01001628">
    <property type="protein sequence ID" value="OQS01776.1"/>
    <property type="molecule type" value="Genomic_DNA"/>
</dbReference>
<dbReference type="InterPro" id="IPR012093">
    <property type="entry name" value="Pirin"/>
</dbReference>
<comment type="caution">
    <text evidence="2">The sequence shown here is derived from an EMBL/GenBank/DDBJ whole genome shotgun (WGS) entry which is preliminary data.</text>
</comment>
<dbReference type="PANTHER" id="PTHR13903">
    <property type="entry name" value="PIRIN-RELATED"/>
    <property type="match status" value="1"/>
</dbReference>
<gene>
    <name evidence="2" type="ORF">THRCLA_21629</name>
</gene>
<evidence type="ECO:0000313" key="2">
    <source>
        <dbReference type="EMBL" id="OQS01776.1"/>
    </source>
</evidence>
<proteinExistence type="predicted"/>
<dbReference type="SUPFAM" id="SSF51182">
    <property type="entry name" value="RmlC-like cupins"/>
    <property type="match status" value="1"/>
</dbReference>
<feature type="non-terminal residue" evidence="2">
    <location>
        <position position="79"/>
    </location>
</feature>
<protein>
    <recommendedName>
        <fullName evidence="1">Pirin C-terminal domain-containing protein</fullName>
    </recommendedName>
</protein>
<dbReference type="PANTHER" id="PTHR13903:SF8">
    <property type="entry name" value="PIRIN"/>
    <property type="match status" value="1"/>
</dbReference>
<dbReference type="InterPro" id="IPR014710">
    <property type="entry name" value="RmlC-like_jellyroll"/>
</dbReference>
<feature type="domain" description="Pirin C-terminal" evidence="1">
    <location>
        <begin position="23"/>
        <end position="62"/>
    </location>
</feature>
<keyword evidence="3" id="KW-1185">Reference proteome</keyword>
<dbReference type="Proteomes" id="UP000243217">
    <property type="component" value="Unassembled WGS sequence"/>
</dbReference>
<dbReference type="InterPro" id="IPR008778">
    <property type="entry name" value="Pirin_C_dom"/>
</dbReference>
<organism evidence="2 3">
    <name type="scientific">Thraustotheca clavata</name>
    <dbReference type="NCBI Taxonomy" id="74557"/>
    <lineage>
        <taxon>Eukaryota</taxon>
        <taxon>Sar</taxon>
        <taxon>Stramenopiles</taxon>
        <taxon>Oomycota</taxon>
        <taxon>Saprolegniomycetes</taxon>
        <taxon>Saprolegniales</taxon>
        <taxon>Achlyaceae</taxon>
        <taxon>Thraustotheca</taxon>
    </lineage>
</organism>
<sequence>MQCVVLSGKPINEPIEQYALPICVVLSGKPINEPIEQYGPFVMTTRSELQQTIRDYQDGKNGFENAATWNSSIAELAYQ</sequence>
<dbReference type="AlphaFoldDB" id="A0A1V9ZUS1"/>
<dbReference type="OrthoDB" id="198735at2759"/>
<name>A0A1V9ZUS1_9STRA</name>
<evidence type="ECO:0000259" key="1">
    <source>
        <dbReference type="Pfam" id="PF05726"/>
    </source>
</evidence>
<accession>A0A1V9ZUS1</accession>
<dbReference type="STRING" id="74557.A0A1V9ZUS1"/>
<dbReference type="InterPro" id="IPR011051">
    <property type="entry name" value="RmlC_Cupin_sf"/>
</dbReference>
<reference evidence="2 3" key="1">
    <citation type="journal article" date="2014" name="Genome Biol. Evol.">
        <title>The secreted proteins of Achlya hypogyna and Thraustotheca clavata identify the ancestral oomycete secretome and reveal gene acquisitions by horizontal gene transfer.</title>
        <authorList>
            <person name="Misner I."/>
            <person name="Blouin N."/>
            <person name="Leonard G."/>
            <person name="Richards T.A."/>
            <person name="Lane C.E."/>
        </authorList>
    </citation>
    <scope>NUCLEOTIDE SEQUENCE [LARGE SCALE GENOMIC DNA]</scope>
    <source>
        <strain evidence="2 3">ATCC 34112</strain>
    </source>
</reference>